<evidence type="ECO:0000313" key="3">
    <source>
        <dbReference type="Proteomes" id="UP000567179"/>
    </source>
</evidence>
<protein>
    <recommendedName>
        <fullName evidence="1">Metallo-beta-lactamase domain-containing protein</fullName>
    </recommendedName>
</protein>
<evidence type="ECO:0000313" key="2">
    <source>
        <dbReference type="EMBL" id="KAF5320733.1"/>
    </source>
</evidence>
<reference evidence="2 3" key="1">
    <citation type="journal article" date="2020" name="ISME J.">
        <title>Uncovering the hidden diversity of litter-decomposition mechanisms in mushroom-forming fungi.</title>
        <authorList>
            <person name="Floudas D."/>
            <person name="Bentzer J."/>
            <person name="Ahren D."/>
            <person name="Johansson T."/>
            <person name="Persson P."/>
            <person name="Tunlid A."/>
        </authorList>
    </citation>
    <scope>NUCLEOTIDE SEQUENCE [LARGE SCALE GENOMIC DNA]</scope>
    <source>
        <strain evidence="2 3">CBS 101986</strain>
    </source>
</reference>
<organism evidence="2 3">
    <name type="scientific">Psilocybe cf. subviscida</name>
    <dbReference type="NCBI Taxonomy" id="2480587"/>
    <lineage>
        <taxon>Eukaryota</taxon>
        <taxon>Fungi</taxon>
        <taxon>Dikarya</taxon>
        <taxon>Basidiomycota</taxon>
        <taxon>Agaricomycotina</taxon>
        <taxon>Agaricomycetes</taxon>
        <taxon>Agaricomycetidae</taxon>
        <taxon>Agaricales</taxon>
        <taxon>Agaricineae</taxon>
        <taxon>Strophariaceae</taxon>
        <taxon>Psilocybe</taxon>
    </lineage>
</organism>
<dbReference type="EMBL" id="JAACJJ010000028">
    <property type="protein sequence ID" value="KAF5320733.1"/>
    <property type="molecule type" value="Genomic_DNA"/>
</dbReference>
<feature type="domain" description="Metallo-beta-lactamase" evidence="1">
    <location>
        <begin position="87"/>
        <end position="135"/>
    </location>
</feature>
<dbReference type="InterPro" id="IPR052926">
    <property type="entry name" value="Metallo-beta-lactamase_dom"/>
</dbReference>
<evidence type="ECO:0000259" key="1">
    <source>
        <dbReference type="Pfam" id="PF00753"/>
    </source>
</evidence>
<dbReference type="Gene3D" id="3.60.15.10">
    <property type="entry name" value="Ribonuclease Z/Hydroxyacylglutathione hydrolase-like"/>
    <property type="match status" value="1"/>
</dbReference>
<dbReference type="SUPFAM" id="SSF56281">
    <property type="entry name" value="Metallo-hydrolase/oxidoreductase"/>
    <property type="match status" value="1"/>
</dbReference>
<proteinExistence type="predicted"/>
<dbReference type="InterPro" id="IPR036866">
    <property type="entry name" value="RibonucZ/Hydroxyglut_hydro"/>
</dbReference>
<gene>
    <name evidence="2" type="ORF">D9619_001905</name>
</gene>
<name>A0A8H5BCX1_9AGAR</name>
<dbReference type="OrthoDB" id="1470350at2759"/>
<accession>A0A8H5BCX1</accession>
<dbReference type="CDD" id="cd07713">
    <property type="entry name" value="DHPS-like_MBL-fold"/>
    <property type="match status" value="1"/>
</dbReference>
<dbReference type="InterPro" id="IPR001279">
    <property type="entry name" value="Metallo-B-lactamas"/>
</dbReference>
<comment type="caution">
    <text evidence="2">The sequence shown here is derived from an EMBL/GenBank/DDBJ whole genome shotgun (WGS) entry which is preliminary data.</text>
</comment>
<dbReference type="Proteomes" id="UP000567179">
    <property type="component" value="Unassembled WGS sequence"/>
</dbReference>
<keyword evidence="3" id="KW-1185">Reference proteome</keyword>
<sequence>MSSSESKLKTVEKLTITFLVDNCIEWMTKLPPGFTHELPQHIQQKGHGTFDEAKGVPILNFDNFCCGAHGFSALIETSLHEDGSDRHFTLFDTGPDSQSLVRNARAMQTPIQRISRVITSHWHSDHTGGLLSFLALRQSIASVNDPTCVVDLHPDRPDARGIAPRPMYDKVICSLPLDPTFEEIERAGGVVEKNATGHAVAGSTIWVSGEIPRVTEYEAGILGGMRWKEPAREWVSENYIMDERYAAIDVAGKGLVIFSACSHAGIVNVVKDAINTFKRPIYMVIGGLHLAGPEFGPRIPQTVDFLANQMRPSPAYVLPMHCSGFQAKLAIEKAFGEGCVPAGVGLKVEIIGNQADDRLLFPPSY</sequence>
<dbReference type="InterPro" id="IPR041712">
    <property type="entry name" value="DHPS-like_MBL-fold"/>
</dbReference>
<dbReference type="GO" id="GO:0016740">
    <property type="term" value="F:transferase activity"/>
    <property type="evidence" value="ECO:0007669"/>
    <property type="project" value="TreeGrafter"/>
</dbReference>
<dbReference type="PANTHER" id="PTHR13754:SF13">
    <property type="entry name" value="METALLO-BETA-LACTAMASE SUPERFAMILY PROTEIN (AFU_ORTHOLOGUE AFUA_3G07630)"/>
    <property type="match status" value="1"/>
</dbReference>
<dbReference type="Pfam" id="PF00753">
    <property type="entry name" value="Lactamase_B"/>
    <property type="match status" value="1"/>
</dbReference>
<dbReference type="AlphaFoldDB" id="A0A8H5BCX1"/>
<dbReference type="PANTHER" id="PTHR13754">
    <property type="entry name" value="METALLO-BETA-LACTAMASE SUPERFAMILY PROTEIN"/>
    <property type="match status" value="1"/>
</dbReference>